<evidence type="ECO:0000313" key="2">
    <source>
        <dbReference type="Proteomes" id="UP000613075"/>
    </source>
</evidence>
<comment type="caution">
    <text evidence="1">The sequence shown here is derived from an EMBL/GenBank/DDBJ whole genome shotgun (WGS) entry which is preliminary data.</text>
</comment>
<organism evidence="1 2">
    <name type="scientific">Pseudomonas cyclaminis</name>
    <dbReference type="NCBI Taxonomy" id="2781239"/>
    <lineage>
        <taxon>Bacteria</taxon>
        <taxon>Pseudomonadati</taxon>
        <taxon>Pseudomonadota</taxon>
        <taxon>Gammaproteobacteria</taxon>
        <taxon>Pseudomonadales</taxon>
        <taxon>Pseudomonadaceae</taxon>
        <taxon>Pseudomonas</taxon>
    </lineage>
</organism>
<dbReference type="Proteomes" id="UP000613075">
    <property type="component" value="Unassembled WGS sequence"/>
</dbReference>
<dbReference type="EMBL" id="JADDUM010000001">
    <property type="protein sequence ID" value="MBE8589472.1"/>
    <property type="molecule type" value="Genomic_DNA"/>
</dbReference>
<evidence type="ECO:0008006" key="3">
    <source>
        <dbReference type="Google" id="ProtNLM"/>
    </source>
</evidence>
<reference evidence="1 2" key="1">
    <citation type="submission" date="2020-10" db="EMBL/GenBank/DDBJ databases">
        <title>The draft genomes of Cyclamen pathogen Pseudomonas sp.</title>
        <authorList>
            <person name="Fujikawa T."/>
            <person name="Sawada H."/>
        </authorList>
    </citation>
    <scope>NUCLEOTIDE SEQUENCE [LARGE SCALE GENOMIC DNA]</scope>
    <source>
        <strain evidence="1 2">MAFF 301449</strain>
    </source>
</reference>
<accession>A0ABR9SKN5</accession>
<sequence>MWNTLPDDTAEPITPGPVHAYLSPPQALHAVGDNALITQLIGLLSGGAEAQLPTPAQPVQVPAQSLLGQWSGLFSKAIHASHFMAWAADRNLDLKTLSVRTSTLHVSANGQPKVYTLGDTSAWWSVANPIIAISHVVDPADLGVHYLAPPAGDDAFTLPLNLVLAFHGYPLPANRFTALSIVEELQALQGFPVFDDNGRSKSIIEAELTRQKRDFQQLAEALESLISGGQLLFALDIYLTSLQLNSDSKLARSLREAAVLLQAILDENDLGGPADAPTHAHFDVQRNRICVLAHGSEQEQGTWVPESPDTRWERLTLLGTQLGTHLYPAHSVSLAAVLKAYGFERPLNRADIRALIQRLRDWEVPTAPLIMNTTRSFNQLLRYRRLVGQLNDRHTLCAELSRIITVGKLHGPDGLDRIIAADPDGLQAFVNKAYAHLRQLTDDPAFVSLRTHEGIDPASHVLLSVSGEIGAYAMDGSWKSLERAVTAHDHLFVLKLALMKLAAKTGGQLRTNGAVSLAQGLRLYQFGLPETLAQARTLVQRLKIPLPLPASHGSYWRALKPVEPRSLDWTLTPLQRQQIVELSNAFIAGRSDALFTCLCQPWLADKSVAEVRAEADYLLVRVLESPLAQALGETLSDTLHWHGSHARDSSERGSRIALIATALILSIDPHFDAHPTRLAYLDWQGDYFWGERITFVRRCVEGALSELGEPAAALAAHLILSEKSPQLLVREIPDDTDYLSAHAWVLLRQYVMYVEKLLPGASRQLTYAQIMFLAELPPDGTWKSFLASPQAAVPIIDWAVVNGILAHQSRYGVPAVNTALEAINAQRARLRSTLEAFAKPVVTLRETARNDLRRVYPDNPWLDAPILMWLPENSPFSENGRFEDVYNGPKYSFTDLHMADRLDVTETQWHSSQAAIKYQQMTRRFHLLGRIFNVFSQAFDQKLQQLKTAFRESICYWLSQLTLPRREALENGRVRFFRLVRPATAEGTPLSVGRFGVLMRVAYLSQLDFYECFPCQLLVMPRRDIDDAQFRRAIDTATRQPWMRFDWAAYAEGTWPVEPALLPENTDVAIQALGNELPEPDERAPQEILGRRVPRTLDSARSHAVADAILAHQLEDSQALREKARLPITLEAAVTGHDPWADFLRSMALKSS</sequence>
<name>A0ABR9SKN5_9PSED</name>
<gene>
    <name evidence="1" type="ORF">IQK56_00125</name>
</gene>
<proteinExistence type="predicted"/>
<protein>
    <recommendedName>
        <fullName evidence="3">Virulence plasmid A protein</fullName>
    </recommendedName>
</protein>
<keyword evidence="2" id="KW-1185">Reference proteome</keyword>
<evidence type="ECO:0000313" key="1">
    <source>
        <dbReference type="EMBL" id="MBE8589472.1"/>
    </source>
</evidence>